<comment type="caution">
    <text evidence="4">The sequence shown here is derived from an EMBL/GenBank/DDBJ whole genome shotgun (WGS) entry which is preliminary data.</text>
</comment>
<dbReference type="AlphaFoldDB" id="A0A7W8M7F3"/>
<evidence type="ECO:0000256" key="2">
    <source>
        <dbReference type="SAM" id="Phobius"/>
    </source>
</evidence>
<feature type="compositionally biased region" description="Low complexity" evidence="1">
    <location>
        <begin position="182"/>
        <end position="207"/>
    </location>
</feature>
<keyword evidence="2" id="KW-0812">Transmembrane</keyword>
<keyword evidence="5" id="KW-1185">Reference proteome</keyword>
<feature type="region of interest" description="Disordered" evidence="1">
    <location>
        <begin position="230"/>
        <end position="249"/>
    </location>
</feature>
<feature type="transmembrane region" description="Helical" evidence="2">
    <location>
        <begin position="111"/>
        <end position="133"/>
    </location>
</feature>
<evidence type="ECO:0000313" key="4">
    <source>
        <dbReference type="EMBL" id="MBB5270160.1"/>
    </source>
</evidence>
<keyword evidence="2" id="KW-1133">Transmembrane helix</keyword>
<dbReference type="Gene3D" id="1.10.260.40">
    <property type="entry name" value="lambda repressor-like DNA-binding domains"/>
    <property type="match status" value="1"/>
</dbReference>
<name>A0A7W8M7F3_9BURK</name>
<protein>
    <submittedName>
        <fullName evidence="4">Cytoskeleton protein RodZ</fullName>
    </submittedName>
</protein>
<reference evidence="4 5" key="1">
    <citation type="submission" date="2020-08" db="EMBL/GenBank/DDBJ databases">
        <title>Genomic Encyclopedia of Type Strains, Phase IV (KMG-IV): sequencing the most valuable type-strain genomes for metagenomic binning, comparative biology and taxonomic classification.</title>
        <authorList>
            <person name="Goeker M."/>
        </authorList>
    </citation>
    <scope>NUCLEOTIDE SEQUENCE [LARGE SCALE GENOMIC DNA]</scope>
    <source>
        <strain evidence="4 5">DSM 29781</strain>
    </source>
</reference>
<dbReference type="PANTHER" id="PTHR34475:SF1">
    <property type="entry name" value="CYTOSKELETON PROTEIN RODZ"/>
    <property type="match status" value="1"/>
</dbReference>
<sequence>MSERIATVEDLVAAREARGLGADDVMRQLKLAPRQLQALEHGDWGALPGHAFVRGMLRAYGRMLEVDVEPLVEAMSSTVRAADLRPAASLDEPLPSRSMMGFGSGGSGSRVAWTVLLAVGVLALALFFGGANLGSVGSWLARDAAQGTDSATGQDAPADAGPAGTTTETVPLGPLTPAPTDSAPAEGAPPAAPVSPSSGAPGSGSAANLAAAAAPTGTLASMSMVAQPAAGQGAAPDGTASADAGASASPPTLRLVFERDAWIEARRDGKVILSGTQAAGSAREVPIDGRTALVIGNAASVRAEFAGKPLDLATHTRGSIARLSLP</sequence>
<proteinExistence type="predicted"/>
<dbReference type="EMBL" id="JACHGB010000001">
    <property type="protein sequence ID" value="MBB5270160.1"/>
    <property type="molecule type" value="Genomic_DNA"/>
</dbReference>
<feature type="domain" description="Cytoskeleton protein RodZ-like C-terminal" evidence="3">
    <location>
        <begin position="254"/>
        <end position="324"/>
    </location>
</feature>
<feature type="compositionally biased region" description="Low complexity" evidence="1">
    <location>
        <begin position="151"/>
        <end position="169"/>
    </location>
</feature>
<evidence type="ECO:0000256" key="1">
    <source>
        <dbReference type="SAM" id="MobiDB-lite"/>
    </source>
</evidence>
<dbReference type="RefSeq" id="WP_183963341.1">
    <property type="nucleotide sequence ID" value="NZ_BAABEW010000003.1"/>
</dbReference>
<dbReference type="InterPro" id="IPR025194">
    <property type="entry name" value="RodZ-like_C"/>
</dbReference>
<dbReference type="Pfam" id="PF13413">
    <property type="entry name" value="HTH_25"/>
    <property type="match status" value="1"/>
</dbReference>
<dbReference type="Pfam" id="PF13464">
    <property type="entry name" value="RodZ_C"/>
    <property type="match status" value="1"/>
</dbReference>
<dbReference type="InterPro" id="IPR050400">
    <property type="entry name" value="Bact_Cytoskel_RodZ"/>
</dbReference>
<dbReference type="InterPro" id="IPR010982">
    <property type="entry name" value="Lambda_DNA-bd_dom_sf"/>
</dbReference>
<organism evidence="4 5">
    <name type="scientific">Quisquiliibacterium transsilvanicum</name>
    <dbReference type="NCBI Taxonomy" id="1549638"/>
    <lineage>
        <taxon>Bacteria</taxon>
        <taxon>Pseudomonadati</taxon>
        <taxon>Pseudomonadota</taxon>
        <taxon>Betaproteobacteria</taxon>
        <taxon>Burkholderiales</taxon>
        <taxon>Burkholderiaceae</taxon>
        <taxon>Quisquiliibacterium</taxon>
    </lineage>
</organism>
<evidence type="ECO:0000259" key="3">
    <source>
        <dbReference type="Pfam" id="PF13464"/>
    </source>
</evidence>
<dbReference type="PANTHER" id="PTHR34475">
    <property type="match status" value="1"/>
</dbReference>
<evidence type="ECO:0000313" key="5">
    <source>
        <dbReference type="Proteomes" id="UP000532440"/>
    </source>
</evidence>
<keyword evidence="2" id="KW-0472">Membrane</keyword>
<feature type="region of interest" description="Disordered" evidence="1">
    <location>
        <begin position="148"/>
        <end position="207"/>
    </location>
</feature>
<accession>A0A7W8M7F3</accession>
<dbReference type="Proteomes" id="UP000532440">
    <property type="component" value="Unassembled WGS sequence"/>
</dbReference>
<dbReference type="GO" id="GO:0003677">
    <property type="term" value="F:DNA binding"/>
    <property type="evidence" value="ECO:0007669"/>
    <property type="project" value="InterPro"/>
</dbReference>
<gene>
    <name evidence="4" type="ORF">HNQ70_000144</name>
</gene>